<dbReference type="Proteomes" id="UP000515203">
    <property type="component" value="Unplaced"/>
</dbReference>
<feature type="coiled-coil region" evidence="1">
    <location>
        <begin position="379"/>
        <end position="413"/>
    </location>
</feature>
<gene>
    <name evidence="4" type="primary">Ccdc7</name>
</gene>
<dbReference type="InterPro" id="IPR029272">
    <property type="entry name" value="CCDC7"/>
</dbReference>
<name>A0A6P6DC85_OCTDE</name>
<feature type="region of interest" description="Disordered" evidence="2">
    <location>
        <begin position="452"/>
        <end position="549"/>
    </location>
</feature>
<dbReference type="Pfam" id="PF15368">
    <property type="entry name" value="BioT2"/>
    <property type="match status" value="1"/>
</dbReference>
<evidence type="ECO:0000313" key="4">
    <source>
        <dbReference type="RefSeq" id="XP_023557712.1"/>
    </source>
</evidence>
<feature type="region of interest" description="Disordered" evidence="2">
    <location>
        <begin position="1"/>
        <end position="39"/>
    </location>
</feature>
<protein>
    <submittedName>
        <fullName evidence="4">Coiled-coil domain-containing protein 7</fullName>
    </submittedName>
</protein>
<dbReference type="GeneID" id="101562528"/>
<evidence type="ECO:0000256" key="2">
    <source>
        <dbReference type="SAM" id="MobiDB-lite"/>
    </source>
</evidence>
<dbReference type="RefSeq" id="XP_023557712.1">
    <property type="nucleotide sequence ID" value="XM_023701944.1"/>
</dbReference>
<proteinExistence type="predicted"/>
<feature type="compositionally biased region" description="Basic and acidic residues" evidence="2">
    <location>
        <begin position="329"/>
        <end position="360"/>
    </location>
</feature>
<feature type="compositionally biased region" description="Basic and acidic residues" evidence="2">
    <location>
        <begin position="535"/>
        <end position="549"/>
    </location>
</feature>
<feature type="compositionally biased region" description="Polar residues" evidence="2">
    <location>
        <begin position="502"/>
        <end position="520"/>
    </location>
</feature>
<dbReference type="AlphaFoldDB" id="A0A6P6DC85"/>
<sequence length="598" mass="67756">MKPAKHLPATSNKLPDIPEVTYKKGQLNSPSLPKAKEKPAAKLVQTKIEPMSVQSPPTTESILRYALPIPSNKTGELAGEDDVHRIIRHLKMVASTLEKAYGFDFDNEELVVKPEQEDLGVSVGDDMNSFLVCCSQFAAQLEEAVKEEHHILESLFKWFQRQVNQMEEISKDHNILEEDLPAPDKNIMINIAHIVKLMQKLQKLRNNLSDDGSNYSWKAIMPTSVRDEERPSTKMDSYESVEQQIKEFIKAHSTEEPMDVSATESLATDSSMARQVNEMLKIFEKQANELERAKNDQNLLEAKCKQMESDLEVLLEEKTAMENELQRLKDTEKSMHKTKPMHDQAKKAGKTEKKKDKEKPEDSEEKMTIAQQHKMKDIVLQVQKVADDLKVENKALQEQLKQALLEAARTKNQIKYPPDQEAEFIKSDEKNNRTVTKFADKMKAASKINSLELKKNDNVQEYPQTSVAQSQRPLEESSEKKSSSPAISDLSQTLRYQDKSALKSSDAISLDKSLSQISPSDTHDKPLTTVSLSREGPDSPSAERLHERKATASWISLPVLPEDSKADVSKEKIQRKTENETYPTAGKFQGKEIFCRVT</sequence>
<dbReference type="CTD" id="79741"/>
<feature type="region of interest" description="Disordered" evidence="2">
    <location>
        <begin position="329"/>
        <end position="369"/>
    </location>
</feature>
<reference evidence="4" key="1">
    <citation type="submission" date="2025-08" db="UniProtKB">
        <authorList>
            <consortium name="RefSeq"/>
        </authorList>
    </citation>
    <scope>IDENTIFICATION</scope>
</reference>
<feature type="compositionally biased region" description="Polar residues" evidence="2">
    <location>
        <begin position="459"/>
        <end position="472"/>
    </location>
</feature>
<accession>A0A6P6DC85</accession>
<feature type="compositionally biased region" description="Polar residues" evidence="2">
    <location>
        <begin position="485"/>
        <end position="495"/>
    </location>
</feature>
<dbReference type="PANTHER" id="PTHR22035:SF4">
    <property type="entry name" value="COILED-COIL DOMAIN-CONTAINING PROTEIN 7"/>
    <property type="match status" value="1"/>
</dbReference>
<organism evidence="3 4">
    <name type="scientific">Octodon degus</name>
    <name type="common">Degu</name>
    <name type="synonym">Sciurus degus</name>
    <dbReference type="NCBI Taxonomy" id="10160"/>
    <lineage>
        <taxon>Eukaryota</taxon>
        <taxon>Metazoa</taxon>
        <taxon>Chordata</taxon>
        <taxon>Craniata</taxon>
        <taxon>Vertebrata</taxon>
        <taxon>Euteleostomi</taxon>
        <taxon>Mammalia</taxon>
        <taxon>Eutheria</taxon>
        <taxon>Euarchontoglires</taxon>
        <taxon>Glires</taxon>
        <taxon>Rodentia</taxon>
        <taxon>Hystricomorpha</taxon>
        <taxon>Octodontidae</taxon>
        <taxon>Octodon</taxon>
    </lineage>
</organism>
<evidence type="ECO:0000256" key="1">
    <source>
        <dbReference type="SAM" id="Coils"/>
    </source>
</evidence>
<evidence type="ECO:0000313" key="3">
    <source>
        <dbReference type="Proteomes" id="UP000515203"/>
    </source>
</evidence>
<dbReference type="OrthoDB" id="9048348at2759"/>
<dbReference type="InParanoid" id="A0A6P6DC85"/>
<keyword evidence="3" id="KW-1185">Reference proteome</keyword>
<dbReference type="PANTHER" id="PTHR22035">
    <property type="entry name" value="COILED-COIL DOMAIN-CONTAINING PROTEIN 7"/>
    <property type="match status" value="1"/>
</dbReference>
<keyword evidence="1" id="KW-0175">Coiled coil</keyword>
<feature type="compositionally biased region" description="Basic and acidic residues" evidence="2">
    <location>
        <begin position="473"/>
        <end position="482"/>
    </location>
</feature>